<evidence type="ECO:0000313" key="3">
    <source>
        <dbReference type="Proteomes" id="UP001162162"/>
    </source>
</evidence>
<organism evidence="2 3">
    <name type="scientific">Aromia moschata</name>
    <dbReference type="NCBI Taxonomy" id="1265417"/>
    <lineage>
        <taxon>Eukaryota</taxon>
        <taxon>Metazoa</taxon>
        <taxon>Ecdysozoa</taxon>
        <taxon>Arthropoda</taxon>
        <taxon>Hexapoda</taxon>
        <taxon>Insecta</taxon>
        <taxon>Pterygota</taxon>
        <taxon>Neoptera</taxon>
        <taxon>Endopterygota</taxon>
        <taxon>Coleoptera</taxon>
        <taxon>Polyphaga</taxon>
        <taxon>Cucujiformia</taxon>
        <taxon>Chrysomeloidea</taxon>
        <taxon>Cerambycidae</taxon>
        <taxon>Cerambycinae</taxon>
        <taxon>Callichromatini</taxon>
        <taxon>Aromia</taxon>
    </lineage>
</organism>
<comment type="caution">
    <text evidence="2">The sequence shown here is derived from an EMBL/GenBank/DDBJ whole genome shotgun (WGS) entry which is preliminary data.</text>
</comment>
<dbReference type="Pfam" id="PF13843">
    <property type="entry name" value="DDE_Tnp_1_7"/>
    <property type="match status" value="1"/>
</dbReference>
<dbReference type="Proteomes" id="UP001162162">
    <property type="component" value="Unassembled WGS sequence"/>
</dbReference>
<accession>A0AAV8ZIG8</accession>
<feature type="domain" description="PiggyBac transposable element-derived protein" evidence="1">
    <location>
        <begin position="141"/>
        <end position="243"/>
    </location>
</feature>
<dbReference type="InterPro" id="IPR029526">
    <property type="entry name" value="PGBD"/>
</dbReference>
<proteinExistence type="predicted"/>
<dbReference type="PANTHER" id="PTHR46599:SF3">
    <property type="entry name" value="PIGGYBAC TRANSPOSABLE ELEMENT-DERIVED PROTEIN 4"/>
    <property type="match status" value="1"/>
</dbReference>
<keyword evidence="3" id="KW-1185">Reference proteome</keyword>
<dbReference type="AlphaFoldDB" id="A0AAV8ZIG8"/>
<reference evidence="2" key="1">
    <citation type="journal article" date="2023" name="Insect Mol. Biol.">
        <title>Genome sequencing provides insights into the evolution of gene families encoding plant cell wall-degrading enzymes in longhorned beetles.</title>
        <authorList>
            <person name="Shin N.R."/>
            <person name="Okamura Y."/>
            <person name="Kirsch R."/>
            <person name="Pauchet Y."/>
        </authorList>
    </citation>
    <scope>NUCLEOTIDE SEQUENCE</scope>
    <source>
        <strain evidence="2">AMC_N1</strain>
    </source>
</reference>
<evidence type="ECO:0000313" key="2">
    <source>
        <dbReference type="EMBL" id="KAJ8963124.1"/>
    </source>
</evidence>
<evidence type="ECO:0000259" key="1">
    <source>
        <dbReference type="Pfam" id="PF13843"/>
    </source>
</evidence>
<gene>
    <name evidence="2" type="ORF">NQ318_018589</name>
</gene>
<dbReference type="PANTHER" id="PTHR46599">
    <property type="entry name" value="PIGGYBAC TRANSPOSABLE ELEMENT-DERIVED PROTEIN 4"/>
    <property type="match status" value="1"/>
</dbReference>
<sequence length="250" mass="28732">MCNLSHNLYILEWGLKAIKCRYSLYEIEEVDPKTEAQLLKWYEEVSDDDVVFSDPSDLDDALSEHSIHVTDTDQSGEDKIIDAVSTTAPEQGFPQWSGKDGTIWLKHKPNIASTKVRGANVLRSRLPSVKSRAKNMMEIIDCWKLFFPDELIEKIVSCTNQKLDNIRSSYQQLRDCLPTDLEEMSAFIGLLYMAGIKKGHHLNTKELWAKYGTAPDYFVATISRRRFHLLLQAIRFDDMNLRAENSLKDL</sequence>
<protein>
    <recommendedName>
        <fullName evidence="1">PiggyBac transposable element-derived protein domain-containing protein</fullName>
    </recommendedName>
</protein>
<dbReference type="EMBL" id="JAPWTK010000001">
    <property type="protein sequence ID" value="KAJ8963124.1"/>
    <property type="molecule type" value="Genomic_DNA"/>
</dbReference>
<name>A0AAV8ZIG8_9CUCU</name>